<name>A0A3B0RGQ4_9ZZZZ</name>
<sequence>MPRKFIILIGIIGLVLAFVALAINEPSSEVQTTSRLPATHWQQPLSPQGPPPEEWSELEQSLQPESCAECHADKYDEWKTSLHAHAMSPGFVGQIITYDTESANDCMECHAPLAEQKQAFADARTQGKGHLPAAQGLAAAGNSCAGCHIRENKRFGPPQRDTDQTGQSDTDNPHGGVFRTADFEKSDFCASCHQFPQDYAINGKPLENTVVEWQASPQAAEGISCQMCHMPDRKHLWRGIHDPDMVRGGLEASHDVTGEMARFTLKSTGVGHAFPTYITPKVVMQAVRLDVRGNPVPDTAVSYVIKREVGYAGGRWLEYSDTRILPGETASLDLNWGDSTRIKMWLEIYPDDYYEHEVYASLVESFEDGSPEKALIEQAVIKAQASGFTLFETILKKPE</sequence>
<dbReference type="AlphaFoldDB" id="A0A3B0RGQ4"/>
<dbReference type="SUPFAM" id="SSF48695">
    <property type="entry name" value="Multiheme cytochromes"/>
    <property type="match status" value="1"/>
</dbReference>
<accession>A0A3B0RGQ4</accession>
<organism evidence="3">
    <name type="scientific">hydrothermal vent metagenome</name>
    <dbReference type="NCBI Taxonomy" id="652676"/>
    <lineage>
        <taxon>unclassified sequences</taxon>
        <taxon>metagenomes</taxon>
        <taxon>ecological metagenomes</taxon>
    </lineage>
</organism>
<dbReference type="EMBL" id="UOED01000063">
    <property type="protein sequence ID" value="VAV90937.1"/>
    <property type="molecule type" value="Genomic_DNA"/>
</dbReference>
<evidence type="ECO:0000259" key="2">
    <source>
        <dbReference type="Pfam" id="PF13435"/>
    </source>
</evidence>
<dbReference type="InterPro" id="IPR023155">
    <property type="entry name" value="Cyt_c-552/4"/>
</dbReference>
<feature type="domain" description="Cytochrome c-552/4" evidence="2">
    <location>
        <begin position="66"/>
        <end position="121"/>
    </location>
</feature>
<feature type="region of interest" description="Disordered" evidence="1">
    <location>
        <begin position="33"/>
        <end position="56"/>
    </location>
</feature>
<feature type="region of interest" description="Disordered" evidence="1">
    <location>
        <begin position="151"/>
        <end position="177"/>
    </location>
</feature>
<evidence type="ECO:0000313" key="3">
    <source>
        <dbReference type="EMBL" id="VAV90937.1"/>
    </source>
</evidence>
<dbReference type="Gene3D" id="1.10.1130.10">
    <property type="entry name" value="Flavocytochrome C3, Chain A"/>
    <property type="match status" value="1"/>
</dbReference>
<dbReference type="Pfam" id="PF13435">
    <property type="entry name" value="Cytochrome_C554"/>
    <property type="match status" value="1"/>
</dbReference>
<evidence type="ECO:0000256" key="1">
    <source>
        <dbReference type="SAM" id="MobiDB-lite"/>
    </source>
</evidence>
<feature type="compositionally biased region" description="Polar residues" evidence="1">
    <location>
        <begin position="33"/>
        <end position="46"/>
    </location>
</feature>
<reference evidence="3" key="1">
    <citation type="submission" date="2018-06" db="EMBL/GenBank/DDBJ databases">
        <authorList>
            <person name="Zhirakovskaya E."/>
        </authorList>
    </citation>
    <scope>NUCLEOTIDE SEQUENCE</scope>
</reference>
<proteinExistence type="predicted"/>
<dbReference type="InterPro" id="IPR036280">
    <property type="entry name" value="Multihaem_cyt_sf"/>
</dbReference>
<gene>
    <name evidence="3" type="ORF">MNBD_ALPHA02-652</name>
</gene>
<protein>
    <recommendedName>
        <fullName evidence="2">Cytochrome c-552/4 domain-containing protein</fullName>
    </recommendedName>
</protein>